<keyword evidence="5" id="KW-0812">Transmembrane</keyword>
<dbReference type="AlphaFoldDB" id="A0A6L5Y6E2"/>
<protein>
    <recommendedName>
        <fullName evidence="4">2-dehydropantoate 2-reductase</fullName>
        <ecNumber evidence="4">1.1.1.169</ecNumber>
    </recommendedName>
    <alternativeName>
        <fullName evidence="4">Ketopantoate reductase</fullName>
    </alternativeName>
</protein>
<gene>
    <name evidence="8" type="ORF">FYJ64_06840</name>
</gene>
<dbReference type="RefSeq" id="WP_154574465.1">
    <property type="nucleotide sequence ID" value="NZ_VUMZ01000005.1"/>
</dbReference>
<dbReference type="UniPathway" id="UPA00028">
    <property type="reaction ID" value="UER00004"/>
</dbReference>
<dbReference type="Pfam" id="PF08546">
    <property type="entry name" value="ApbA_C"/>
    <property type="match status" value="1"/>
</dbReference>
<keyword evidence="5" id="KW-0472">Membrane</keyword>
<evidence type="ECO:0000256" key="1">
    <source>
        <dbReference type="ARBA" id="ARBA00007870"/>
    </source>
</evidence>
<dbReference type="Proteomes" id="UP000474676">
    <property type="component" value="Unassembled WGS sequence"/>
</dbReference>
<name>A0A6L5Y6E2_9FIRM</name>
<organism evidence="8 9">
    <name type="scientific">Hornefia butyriciproducens</name>
    <dbReference type="NCBI Taxonomy" id="2652293"/>
    <lineage>
        <taxon>Bacteria</taxon>
        <taxon>Bacillati</taxon>
        <taxon>Bacillota</taxon>
        <taxon>Clostridia</taxon>
        <taxon>Peptostreptococcales</taxon>
        <taxon>Anaerovoracaceae</taxon>
        <taxon>Hornefia</taxon>
    </lineage>
</organism>
<dbReference type="Gene3D" id="3.40.50.720">
    <property type="entry name" value="NAD(P)-binding Rossmann-like Domain"/>
    <property type="match status" value="1"/>
</dbReference>
<evidence type="ECO:0000256" key="3">
    <source>
        <dbReference type="ARBA" id="ARBA00023002"/>
    </source>
</evidence>
<dbReference type="InterPro" id="IPR013752">
    <property type="entry name" value="KPA_reductase"/>
</dbReference>
<dbReference type="InterPro" id="IPR013332">
    <property type="entry name" value="KPR_N"/>
</dbReference>
<evidence type="ECO:0000259" key="7">
    <source>
        <dbReference type="Pfam" id="PF08546"/>
    </source>
</evidence>
<feature type="domain" description="Ketopantoate reductase C-terminal" evidence="7">
    <location>
        <begin position="184"/>
        <end position="295"/>
    </location>
</feature>
<comment type="function">
    <text evidence="4">Catalyzes the NADPH-dependent reduction of ketopantoate into pantoic acid.</text>
</comment>
<keyword evidence="4" id="KW-0566">Pantothenate biosynthesis</keyword>
<feature type="domain" description="Ketopantoate reductase N-terminal" evidence="6">
    <location>
        <begin position="6"/>
        <end position="155"/>
    </location>
</feature>
<evidence type="ECO:0000259" key="6">
    <source>
        <dbReference type="Pfam" id="PF02558"/>
    </source>
</evidence>
<comment type="caution">
    <text evidence="8">The sequence shown here is derived from an EMBL/GenBank/DDBJ whole genome shotgun (WGS) entry which is preliminary data.</text>
</comment>
<evidence type="ECO:0000256" key="4">
    <source>
        <dbReference type="RuleBase" id="RU362068"/>
    </source>
</evidence>
<evidence type="ECO:0000313" key="9">
    <source>
        <dbReference type="Proteomes" id="UP000474676"/>
    </source>
</evidence>
<dbReference type="GO" id="GO:0008677">
    <property type="term" value="F:2-dehydropantoate 2-reductase activity"/>
    <property type="evidence" value="ECO:0007669"/>
    <property type="project" value="UniProtKB-EC"/>
</dbReference>
<accession>A0A6L5Y6E2</accession>
<dbReference type="GO" id="GO:0005737">
    <property type="term" value="C:cytoplasm"/>
    <property type="evidence" value="ECO:0007669"/>
    <property type="project" value="TreeGrafter"/>
</dbReference>
<feature type="transmembrane region" description="Helical" evidence="5">
    <location>
        <begin position="6"/>
        <end position="25"/>
    </location>
</feature>
<keyword evidence="5" id="KW-1133">Transmembrane helix</keyword>
<dbReference type="InterPro" id="IPR036291">
    <property type="entry name" value="NAD(P)-bd_dom_sf"/>
</dbReference>
<comment type="catalytic activity">
    <reaction evidence="4">
        <text>(R)-pantoate + NADP(+) = 2-dehydropantoate + NADPH + H(+)</text>
        <dbReference type="Rhea" id="RHEA:16233"/>
        <dbReference type="ChEBI" id="CHEBI:11561"/>
        <dbReference type="ChEBI" id="CHEBI:15378"/>
        <dbReference type="ChEBI" id="CHEBI:15980"/>
        <dbReference type="ChEBI" id="CHEBI:57783"/>
        <dbReference type="ChEBI" id="CHEBI:58349"/>
        <dbReference type="EC" id="1.1.1.169"/>
    </reaction>
</comment>
<evidence type="ECO:0000256" key="2">
    <source>
        <dbReference type="ARBA" id="ARBA00022857"/>
    </source>
</evidence>
<comment type="similarity">
    <text evidence="1 4">Belongs to the ketopantoate reductase family.</text>
</comment>
<dbReference type="PANTHER" id="PTHR21708">
    <property type="entry name" value="PROBABLE 2-DEHYDROPANTOATE 2-REDUCTASE"/>
    <property type="match status" value="1"/>
</dbReference>
<comment type="pathway">
    <text evidence="4">Cofactor biosynthesis; (R)-pantothenate biosynthesis; (R)-pantoate from 3-methyl-2-oxobutanoate: step 2/2.</text>
</comment>
<dbReference type="SUPFAM" id="SSF48179">
    <property type="entry name" value="6-phosphogluconate dehydrogenase C-terminal domain-like"/>
    <property type="match status" value="1"/>
</dbReference>
<dbReference type="Pfam" id="PF02558">
    <property type="entry name" value="ApbA"/>
    <property type="match status" value="1"/>
</dbReference>
<sequence>MSLRYVIVGAGGVGGSVAAFLGMAGRDVTLIARGSHLDAMKENGLIFVRDGGEQAIPAVKALSSEEYLTRRETPDVIFLCTKSYSVKEVAPFIRQAAGKSTLVISLLNGIAAAEQIRELLPGVKVADGLIYIFARKDGDGRIYLSGDRMHIYFGTEDPEVSREKLETIQKECTVPGMKATLSEDIQKEVLRKFSLVGSMAVTALVYHCPMGLLMKPGEERDFYREAIGEVVALGEKMGIHYEEDLIERNLTILDRSRPEDTTSLQRDVEAGGPCETDAFILRPIRLGERCGVDMKCWKRAANAHVR</sequence>
<keyword evidence="9" id="KW-1185">Reference proteome</keyword>
<dbReference type="GO" id="GO:0015940">
    <property type="term" value="P:pantothenate biosynthetic process"/>
    <property type="evidence" value="ECO:0007669"/>
    <property type="project" value="UniProtKB-UniPathway"/>
</dbReference>
<proteinExistence type="inferred from homology"/>
<dbReference type="EMBL" id="VUMZ01000005">
    <property type="protein sequence ID" value="MST52025.1"/>
    <property type="molecule type" value="Genomic_DNA"/>
</dbReference>
<evidence type="ECO:0000256" key="5">
    <source>
        <dbReference type="SAM" id="Phobius"/>
    </source>
</evidence>
<dbReference type="InterPro" id="IPR003710">
    <property type="entry name" value="ApbA"/>
</dbReference>
<dbReference type="PANTHER" id="PTHR21708:SF26">
    <property type="entry name" value="2-DEHYDROPANTOATE 2-REDUCTASE"/>
    <property type="match status" value="1"/>
</dbReference>
<dbReference type="EC" id="1.1.1.169" evidence="4"/>
<evidence type="ECO:0000313" key="8">
    <source>
        <dbReference type="EMBL" id="MST52025.1"/>
    </source>
</evidence>
<dbReference type="InterPro" id="IPR013328">
    <property type="entry name" value="6PGD_dom2"/>
</dbReference>
<dbReference type="SUPFAM" id="SSF51735">
    <property type="entry name" value="NAD(P)-binding Rossmann-fold domains"/>
    <property type="match status" value="1"/>
</dbReference>
<dbReference type="InterPro" id="IPR008927">
    <property type="entry name" value="6-PGluconate_DH-like_C_sf"/>
</dbReference>
<dbReference type="NCBIfam" id="TIGR00745">
    <property type="entry name" value="apbA_panE"/>
    <property type="match status" value="1"/>
</dbReference>
<dbReference type="Gene3D" id="1.10.1040.10">
    <property type="entry name" value="N-(1-d-carboxylethyl)-l-norvaline Dehydrogenase, domain 2"/>
    <property type="match status" value="1"/>
</dbReference>
<keyword evidence="3 4" id="KW-0560">Oxidoreductase</keyword>
<keyword evidence="2 4" id="KW-0521">NADP</keyword>
<dbReference type="InterPro" id="IPR051402">
    <property type="entry name" value="KPR-Related"/>
</dbReference>
<dbReference type="GeneID" id="303115040"/>
<reference evidence="8 9" key="1">
    <citation type="submission" date="2019-08" db="EMBL/GenBank/DDBJ databases">
        <title>In-depth cultivation of the pig gut microbiome towards novel bacterial diversity and tailored functional studies.</title>
        <authorList>
            <person name="Wylensek D."/>
            <person name="Hitch T.C.A."/>
            <person name="Clavel T."/>
        </authorList>
    </citation>
    <scope>NUCLEOTIDE SEQUENCE [LARGE SCALE GENOMIC DNA]</scope>
    <source>
        <strain evidence="8 9">WCA-MUC-591-APC-3H</strain>
    </source>
</reference>